<organism evidence="2 3">
    <name type="scientific">Rhodocollybia butyracea</name>
    <dbReference type="NCBI Taxonomy" id="206335"/>
    <lineage>
        <taxon>Eukaryota</taxon>
        <taxon>Fungi</taxon>
        <taxon>Dikarya</taxon>
        <taxon>Basidiomycota</taxon>
        <taxon>Agaricomycotina</taxon>
        <taxon>Agaricomycetes</taxon>
        <taxon>Agaricomycetidae</taxon>
        <taxon>Agaricales</taxon>
        <taxon>Marasmiineae</taxon>
        <taxon>Omphalotaceae</taxon>
        <taxon>Rhodocollybia</taxon>
    </lineage>
</organism>
<evidence type="ECO:0000313" key="2">
    <source>
        <dbReference type="EMBL" id="KAF9056942.1"/>
    </source>
</evidence>
<keyword evidence="1" id="KW-0812">Transmembrane</keyword>
<reference evidence="2" key="1">
    <citation type="submission" date="2020-11" db="EMBL/GenBank/DDBJ databases">
        <authorList>
            <consortium name="DOE Joint Genome Institute"/>
            <person name="Ahrendt S."/>
            <person name="Riley R."/>
            <person name="Andreopoulos W."/>
            <person name="Labutti K."/>
            <person name="Pangilinan J."/>
            <person name="Ruiz-Duenas F.J."/>
            <person name="Barrasa J.M."/>
            <person name="Sanchez-Garcia M."/>
            <person name="Camarero S."/>
            <person name="Miyauchi S."/>
            <person name="Serrano A."/>
            <person name="Linde D."/>
            <person name="Babiker R."/>
            <person name="Drula E."/>
            <person name="Ayuso-Fernandez I."/>
            <person name="Pacheco R."/>
            <person name="Padilla G."/>
            <person name="Ferreira P."/>
            <person name="Barriuso J."/>
            <person name="Kellner H."/>
            <person name="Castanera R."/>
            <person name="Alfaro M."/>
            <person name="Ramirez L."/>
            <person name="Pisabarro A.G."/>
            <person name="Kuo A."/>
            <person name="Tritt A."/>
            <person name="Lipzen A."/>
            <person name="He G."/>
            <person name="Yan M."/>
            <person name="Ng V."/>
            <person name="Cullen D."/>
            <person name="Martin F."/>
            <person name="Rosso M.-N."/>
            <person name="Henrissat B."/>
            <person name="Hibbett D."/>
            <person name="Martinez A.T."/>
            <person name="Grigoriev I.V."/>
        </authorList>
    </citation>
    <scope>NUCLEOTIDE SEQUENCE</scope>
    <source>
        <strain evidence="2">AH 40177</strain>
    </source>
</reference>
<keyword evidence="3" id="KW-1185">Reference proteome</keyword>
<keyword evidence="1" id="KW-0472">Membrane</keyword>
<protein>
    <submittedName>
        <fullName evidence="2">Uncharacterized protein</fullName>
    </submittedName>
</protein>
<sequence>MQEGPRTSSGSHRLSSDKFENRWFQRSPHSSNLAAILLEPEAGSINSVPDPFGPYIIEIAWVRRVPSPPLPSPTSGKLHYSAGQSRHENLAKIPNTKPPIHSTSFFRVHLSLSHTLSPIISVMRFTVAYASVLLFASFSCILATPIAVNRDTLIQRRSESGLSVRATEIVSIEARGVGSSRLEQQKASLNLGKVAITDFVFTAMVAPHDSDFETVNAHVERVKRAVKTLIKTLIKCGLHGTGTQVKDFGLPDGGFEEIQPSSQVEFTFKLGGVSYNGILTDLSGQNAKKSGILYVGKHMVYPKPPMDSESDTNTCVTM</sequence>
<dbReference type="EMBL" id="JADNRY010000407">
    <property type="protein sequence ID" value="KAF9056942.1"/>
    <property type="molecule type" value="Genomic_DNA"/>
</dbReference>
<dbReference type="Proteomes" id="UP000772434">
    <property type="component" value="Unassembled WGS sequence"/>
</dbReference>
<accession>A0A9P5TYD0</accession>
<dbReference type="AlphaFoldDB" id="A0A9P5TYD0"/>
<evidence type="ECO:0000313" key="3">
    <source>
        <dbReference type="Proteomes" id="UP000772434"/>
    </source>
</evidence>
<comment type="caution">
    <text evidence="2">The sequence shown here is derived from an EMBL/GenBank/DDBJ whole genome shotgun (WGS) entry which is preliminary data.</text>
</comment>
<gene>
    <name evidence="2" type="ORF">BDP27DRAFT_1433178</name>
</gene>
<evidence type="ECO:0000256" key="1">
    <source>
        <dbReference type="SAM" id="Phobius"/>
    </source>
</evidence>
<feature type="transmembrane region" description="Helical" evidence="1">
    <location>
        <begin position="127"/>
        <end position="148"/>
    </location>
</feature>
<keyword evidence="1" id="KW-1133">Transmembrane helix</keyword>
<proteinExistence type="predicted"/>
<name>A0A9P5TYD0_9AGAR</name>